<proteinExistence type="predicted"/>
<evidence type="ECO:0000259" key="2">
    <source>
        <dbReference type="Pfam" id="PF00117"/>
    </source>
</evidence>
<protein>
    <submittedName>
        <fullName evidence="3">Gamma-glutamyl-gamma-aminobutyrate hydrolase family protein</fullName>
    </submittedName>
</protein>
<accession>A0ABN2T3A4</accession>
<organism evidence="3 4">
    <name type="scientific">Brevibacterium samyangense</name>
    <dbReference type="NCBI Taxonomy" id="366888"/>
    <lineage>
        <taxon>Bacteria</taxon>
        <taxon>Bacillati</taxon>
        <taxon>Actinomycetota</taxon>
        <taxon>Actinomycetes</taxon>
        <taxon>Micrococcales</taxon>
        <taxon>Brevibacteriaceae</taxon>
        <taxon>Brevibacterium</taxon>
    </lineage>
</organism>
<keyword evidence="1" id="KW-0315">Glutamine amidotransferase</keyword>
<dbReference type="InterPro" id="IPR006221">
    <property type="entry name" value="TrpG/PapA_dom"/>
</dbReference>
<feature type="domain" description="Glutamine amidotransferase" evidence="2">
    <location>
        <begin position="27"/>
        <end position="214"/>
    </location>
</feature>
<dbReference type="InterPro" id="IPR017926">
    <property type="entry name" value="GATASE"/>
</dbReference>
<gene>
    <name evidence="3" type="ORF">GCM10009755_01050</name>
</gene>
<dbReference type="PROSITE" id="PS51273">
    <property type="entry name" value="GATASE_TYPE_1"/>
    <property type="match status" value="1"/>
</dbReference>
<evidence type="ECO:0000256" key="1">
    <source>
        <dbReference type="ARBA" id="ARBA00022962"/>
    </source>
</evidence>
<dbReference type="EMBL" id="BAAANO010000002">
    <property type="protein sequence ID" value="GAA1997736.1"/>
    <property type="molecule type" value="Genomic_DNA"/>
</dbReference>
<evidence type="ECO:0000313" key="4">
    <source>
        <dbReference type="Proteomes" id="UP001500755"/>
    </source>
</evidence>
<dbReference type="Gene3D" id="3.40.50.880">
    <property type="match status" value="1"/>
</dbReference>
<dbReference type="PANTHER" id="PTHR43418">
    <property type="entry name" value="MULTIFUNCTIONAL TRYPTOPHAN BIOSYNTHESIS PROTEIN-RELATED"/>
    <property type="match status" value="1"/>
</dbReference>
<dbReference type="CDD" id="cd01743">
    <property type="entry name" value="GATase1_Anthranilate_Synthase"/>
    <property type="match status" value="1"/>
</dbReference>
<dbReference type="NCBIfam" id="TIGR00566">
    <property type="entry name" value="trpG_papA"/>
    <property type="match status" value="1"/>
</dbReference>
<dbReference type="PRINTS" id="PR00096">
    <property type="entry name" value="GATASE"/>
</dbReference>
<dbReference type="Pfam" id="PF00117">
    <property type="entry name" value="GATase"/>
    <property type="match status" value="1"/>
</dbReference>
<dbReference type="PANTHER" id="PTHR43418:SF4">
    <property type="entry name" value="MULTIFUNCTIONAL TRYPTOPHAN BIOSYNTHESIS PROTEIN"/>
    <property type="match status" value="1"/>
</dbReference>
<keyword evidence="4" id="KW-1185">Reference proteome</keyword>
<dbReference type="InterPro" id="IPR029062">
    <property type="entry name" value="Class_I_gatase-like"/>
</dbReference>
<name>A0ABN2T3A4_9MICO</name>
<dbReference type="SUPFAM" id="SSF52317">
    <property type="entry name" value="Class I glutamine amidotransferase-like"/>
    <property type="match status" value="1"/>
</dbReference>
<dbReference type="RefSeq" id="WP_344305944.1">
    <property type="nucleotide sequence ID" value="NZ_BAAANO010000002.1"/>
</dbReference>
<dbReference type="GO" id="GO:0016787">
    <property type="term" value="F:hydrolase activity"/>
    <property type="evidence" value="ECO:0007669"/>
    <property type="project" value="UniProtKB-KW"/>
</dbReference>
<reference evidence="3 4" key="1">
    <citation type="journal article" date="2019" name="Int. J. Syst. Evol. Microbiol.">
        <title>The Global Catalogue of Microorganisms (GCM) 10K type strain sequencing project: providing services to taxonomists for standard genome sequencing and annotation.</title>
        <authorList>
            <consortium name="The Broad Institute Genomics Platform"/>
            <consortium name="The Broad Institute Genome Sequencing Center for Infectious Disease"/>
            <person name="Wu L."/>
            <person name="Ma J."/>
        </authorList>
    </citation>
    <scope>NUCLEOTIDE SEQUENCE [LARGE SCALE GENOMIC DNA]</scope>
    <source>
        <strain evidence="3 4">JCM 14546</strain>
    </source>
</reference>
<comment type="caution">
    <text evidence="3">The sequence shown here is derived from an EMBL/GenBank/DDBJ whole genome shotgun (WGS) entry which is preliminary data.</text>
</comment>
<sequence>MTSQNAPAPSTSAEAPAGSAGSSARILVVDNYDSFVYTLVGYLRELGADTTVIRNDDITEEQIPEYLADFDGVLLSPGPGAPADAGVCPAIIRWAAEARFPLFGVCLGHQALGEVFGATVSHSPTLMHGKTSVVEHAGSGIFDGCRTPLTVTRYHSLAIVDDTLPEDVFEVTARTADGIVMAVQHREAPLAGVQFHPESVLTEDGYLMLGNFLATAGMPEAARAARGRSPIASAGIARD</sequence>
<evidence type="ECO:0000313" key="3">
    <source>
        <dbReference type="EMBL" id="GAA1997736.1"/>
    </source>
</evidence>
<dbReference type="InterPro" id="IPR050472">
    <property type="entry name" value="Anth_synth/Amidotransfase"/>
</dbReference>
<dbReference type="PRINTS" id="PR00099">
    <property type="entry name" value="CPSGATASE"/>
</dbReference>
<dbReference type="PRINTS" id="PR00097">
    <property type="entry name" value="ANTSNTHASEII"/>
</dbReference>
<dbReference type="Proteomes" id="UP001500755">
    <property type="component" value="Unassembled WGS sequence"/>
</dbReference>
<keyword evidence="3" id="KW-0378">Hydrolase</keyword>